<reference evidence="2" key="2">
    <citation type="journal article" date="2008" name="Nucleic Acids Res.">
        <title>The rice annotation project database (RAP-DB): 2008 update.</title>
        <authorList>
            <consortium name="The rice annotation project (RAP)"/>
        </authorList>
    </citation>
    <scope>GENOME REANNOTATION</scope>
    <source>
        <strain evidence="2">cv. Nipponbare</strain>
    </source>
</reference>
<reference evidence="2" key="1">
    <citation type="journal article" date="2005" name="Nature">
        <title>The map-based sequence of the rice genome.</title>
        <authorList>
            <consortium name="International rice genome sequencing project (IRGSP)"/>
            <person name="Matsumoto T."/>
            <person name="Wu J."/>
            <person name="Kanamori H."/>
            <person name="Katayose Y."/>
            <person name="Fujisawa M."/>
            <person name="Namiki N."/>
            <person name="Mizuno H."/>
            <person name="Yamamoto K."/>
            <person name="Antonio B.A."/>
            <person name="Baba T."/>
            <person name="Sakata K."/>
            <person name="Nagamura Y."/>
            <person name="Aoki H."/>
            <person name="Arikawa K."/>
            <person name="Arita K."/>
            <person name="Bito T."/>
            <person name="Chiden Y."/>
            <person name="Fujitsuka N."/>
            <person name="Fukunaka R."/>
            <person name="Hamada M."/>
            <person name="Harada C."/>
            <person name="Hayashi A."/>
            <person name="Hijishita S."/>
            <person name="Honda M."/>
            <person name="Hosokawa S."/>
            <person name="Ichikawa Y."/>
            <person name="Idonuma A."/>
            <person name="Iijima M."/>
            <person name="Ikeda M."/>
            <person name="Ikeno M."/>
            <person name="Ito K."/>
            <person name="Ito S."/>
            <person name="Ito T."/>
            <person name="Ito Y."/>
            <person name="Ito Y."/>
            <person name="Iwabuchi A."/>
            <person name="Kamiya K."/>
            <person name="Karasawa W."/>
            <person name="Kurita K."/>
            <person name="Katagiri S."/>
            <person name="Kikuta A."/>
            <person name="Kobayashi H."/>
            <person name="Kobayashi N."/>
            <person name="Machita K."/>
            <person name="Maehara T."/>
            <person name="Masukawa M."/>
            <person name="Mizubayashi T."/>
            <person name="Mukai Y."/>
            <person name="Nagasaki H."/>
            <person name="Nagata Y."/>
            <person name="Naito S."/>
            <person name="Nakashima M."/>
            <person name="Nakama Y."/>
            <person name="Nakamichi Y."/>
            <person name="Nakamura M."/>
            <person name="Meguro A."/>
            <person name="Negishi M."/>
            <person name="Ohta I."/>
            <person name="Ohta T."/>
            <person name="Okamoto M."/>
            <person name="Ono N."/>
            <person name="Saji S."/>
            <person name="Sakaguchi M."/>
            <person name="Sakai K."/>
            <person name="Shibata M."/>
            <person name="Shimokawa T."/>
            <person name="Song J."/>
            <person name="Takazaki Y."/>
            <person name="Terasawa K."/>
            <person name="Tsugane M."/>
            <person name="Tsuji K."/>
            <person name="Ueda S."/>
            <person name="Waki K."/>
            <person name="Yamagata H."/>
            <person name="Yamamoto M."/>
            <person name="Yamamoto S."/>
            <person name="Yamane H."/>
            <person name="Yoshiki S."/>
            <person name="Yoshihara R."/>
            <person name="Yukawa K."/>
            <person name="Zhong H."/>
            <person name="Yano M."/>
            <person name="Yuan Q."/>
            <person name="Ouyang S."/>
            <person name="Liu J."/>
            <person name="Jones K.M."/>
            <person name="Gansberger K."/>
            <person name="Moffat K."/>
            <person name="Hill J."/>
            <person name="Bera J."/>
            <person name="Fadrosh D."/>
            <person name="Jin S."/>
            <person name="Johri S."/>
            <person name="Kim M."/>
            <person name="Overton L."/>
            <person name="Reardon M."/>
            <person name="Tsitrin T."/>
            <person name="Vuong H."/>
            <person name="Weaver B."/>
            <person name="Ciecko A."/>
            <person name="Tallon L."/>
            <person name="Jackson J."/>
            <person name="Pai G."/>
            <person name="Aken S.V."/>
            <person name="Utterback T."/>
            <person name="Reidmuller S."/>
            <person name="Feldblyum T."/>
            <person name="Hsiao J."/>
            <person name="Zismann V."/>
            <person name="Iobst S."/>
            <person name="de Vazeille A.R."/>
            <person name="Buell C.R."/>
            <person name="Ying K."/>
            <person name="Li Y."/>
            <person name="Lu T."/>
            <person name="Huang Y."/>
            <person name="Zhao Q."/>
            <person name="Feng Q."/>
            <person name="Zhang L."/>
            <person name="Zhu J."/>
            <person name="Weng Q."/>
            <person name="Mu J."/>
            <person name="Lu Y."/>
            <person name="Fan D."/>
            <person name="Liu Y."/>
            <person name="Guan J."/>
            <person name="Zhang Y."/>
            <person name="Yu S."/>
            <person name="Liu X."/>
            <person name="Zhang Y."/>
            <person name="Hong G."/>
            <person name="Han B."/>
            <person name="Choisne N."/>
            <person name="Demange N."/>
            <person name="Orjeda G."/>
            <person name="Samain S."/>
            <person name="Cattolico L."/>
            <person name="Pelletier E."/>
            <person name="Couloux A."/>
            <person name="Segurens B."/>
            <person name="Wincker P."/>
            <person name="D'Hont A."/>
            <person name="Scarpelli C."/>
            <person name="Weissenbach J."/>
            <person name="Salanoubat M."/>
            <person name="Quetier F."/>
            <person name="Yu Y."/>
            <person name="Kim H.R."/>
            <person name="Rambo T."/>
            <person name="Currie J."/>
            <person name="Collura K."/>
            <person name="Luo M."/>
            <person name="Yang T."/>
            <person name="Ammiraju J.S.S."/>
            <person name="Engler F."/>
            <person name="Soderlund C."/>
            <person name="Wing R.A."/>
            <person name="Palmer L.E."/>
            <person name="de la Bastide M."/>
            <person name="Spiegel L."/>
            <person name="Nascimento L."/>
            <person name="Zutavern T."/>
            <person name="O'Shaughnessy A."/>
            <person name="Dike S."/>
            <person name="Dedhia N."/>
            <person name="Preston R."/>
            <person name="Balija V."/>
            <person name="McCombie W.R."/>
            <person name="Chow T."/>
            <person name="Chen H."/>
            <person name="Chung M."/>
            <person name="Chen C."/>
            <person name="Shaw J."/>
            <person name="Wu H."/>
            <person name="Hsiao K."/>
            <person name="Chao Y."/>
            <person name="Chu M."/>
            <person name="Cheng C."/>
            <person name="Hour A."/>
            <person name="Lee P."/>
            <person name="Lin S."/>
            <person name="Lin Y."/>
            <person name="Liou J."/>
            <person name="Liu S."/>
            <person name="Hsing Y."/>
            <person name="Raghuvanshi S."/>
            <person name="Mohanty A."/>
            <person name="Bharti A.K."/>
            <person name="Gaur A."/>
            <person name="Gupta V."/>
            <person name="Kumar D."/>
            <person name="Ravi V."/>
            <person name="Vij S."/>
            <person name="Kapur A."/>
            <person name="Khurana P."/>
            <person name="Khurana P."/>
            <person name="Khurana J.P."/>
            <person name="Tyagi A.K."/>
            <person name="Gaikwad K."/>
            <person name="Singh A."/>
            <person name="Dalal V."/>
            <person name="Srivastava S."/>
            <person name="Dixit A."/>
            <person name="Pal A.K."/>
            <person name="Ghazi I.A."/>
            <person name="Yadav M."/>
            <person name="Pandit A."/>
            <person name="Bhargava A."/>
            <person name="Sureshbabu K."/>
            <person name="Batra K."/>
            <person name="Sharma T.R."/>
            <person name="Mohapatra T."/>
            <person name="Singh N.K."/>
            <person name="Messing J."/>
            <person name="Nelson A.B."/>
            <person name="Fuks G."/>
            <person name="Kavchok S."/>
            <person name="Keizer G."/>
            <person name="Linton E."/>
            <person name="Llaca V."/>
            <person name="Song R."/>
            <person name="Tanyolac B."/>
            <person name="Young S."/>
            <person name="Ho-Il K."/>
            <person name="Hahn J.H."/>
            <person name="Sangsakoo G."/>
            <person name="Vanavichit A."/>
            <person name="de Mattos Luiz.A.T."/>
            <person name="Zimmer P.D."/>
            <person name="Malone G."/>
            <person name="Dellagostin O."/>
            <person name="de Oliveira A.C."/>
            <person name="Bevan M."/>
            <person name="Bancroft I."/>
            <person name="Minx P."/>
            <person name="Cordum H."/>
            <person name="Wilson R."/>
            <person name="Cheng Z."/>
            <person name="Jin W."/>
            <person name="Jiang J."/>
            <person name="Leong S.A."/>
            <person name="Iwama H."/>
            <person name="Gojobori T."/>
            <person name="Itoh T."/>
            <person name="Niimura Y."/>
            <person name="Fujii Y."/>
            <person name="Habara T."/>
            <person name="Sakai H."/>
            <person name="Sato Y."/>
            <person name="Wilson G."/>
            <person name="Kumar K."/>
            <person name="McCouch S."/>
            <person name="Juretic N."/>
            <person name="Hoen D."/>
            <person name="Wright S."/>
            <person name="Bruskiewich R."/>
            <person name="Bureau T."/>
            <person name="Miyao A."/>
            <person name="Hirochika H."/>
            <person name="Nishikawa T."/>
            <person name="Kadowaki K."/>
            <person name="Sugiura M."/>
            <person name="Burr B."/>
            <person name="Sasaki T."/>
        </authorList>
    </citation>
    <scope>NUCLEOTIDE SEQUENCE [LARGE SCALE GENOMIC DNA]</scope>
    <source>
        <strain evidence="2">cv. Nipponbare</strain>
    </source>
</reference>
<name>Q10AL1_ORYSJ</name>
<proteinExistence type="predicted"/>
<accession>Q10AL1</accession>
<dbReference type="AlphaFoldDB" id="Q10AL1"/>
<organism evidence="1 2">
    <name type="scientific">Oryza sativa subsp. japonica</name>
    <name type="common">Rice</name>
    <dbReference type="NCBI Taxonomy" id="39947"/>
    <lineage>
        <taxon>Eukaryota</taxon>
        <taxon>Viridiplantae</taxon>
        <taxon>Streptophyta</taxon>
        <taxon>Embryophyta</taxon>
        <taxon>Tracheophyta</taxon>
        <taxon>Spermatophyta</taxon>
        <taxon>Magnoliopsida</taxon>
        <taxon>Liliopsida</taxon>
        <taxon>Poales</taxon>
        <taxon>Poaceae</taxon>
        <taxon>BOP clade</taxon>
        <taxon>Oryzoideae</taxon>
        <taxon>Oryzeae</taxon>
        <taxon>Oryzinae</taxon>
        <taxon>Oryza</taxon>
        <taxon>Oryza sativa</taxon>
    </lineage>
</organism>
<evidence type="ECO:0000313" key="1">
    <source>
        <dbReference type="EMBL" id="AAO37942.1"/>
    </source>
</evidence>
<protein>
    <submittedName>
        <fullName evidence="1">Uncharacterized protein</fullName>
    </submittedName>
</protein>
<gene>
    <name evidence="1" type="ORF">OSJNBb0096M04.85</name>
</gene>
<evidence type="ECO:0000313" key="2">
    <source>
        <dbReference type="Proteomes" id="UP000000763"/>
    </source>
</evidence>
<dbReference type="Proteomes" id="UP000000763">
    <property type="component" value="Chromosome 3"/>
</dbReference>
<dbReference type="EMBL" id="AC092559">
    <property type="protein sequence ID" value="AAO37942.1"/>
    <property type="molecule type" value="Genomic_DNA"/>
</dbReference>
<sequence>MAVAGEWWAAALEAKALLQASLPQHLLQIDAEETSGPWRTRWMSWGCLTSIGLSTHLGVLLYSPLHGGDPVCDAVKPGTKCGPLDRYDRMADINWYLQRKICGSGGEPTTLQELRCAPPVFCGHNGAPGVVVSGDDGGIPGVIGSDGGAPGIICSCGGSAPIIVFGDDGSTPRVIASDDDG</sequence>